<evidence type="ECO:0000313" key="1">
    <source>
        <dbReference type="EMBL" id="MDR6291428.1"/>
    </source>
</evidence>
<organism evidence="1 2">
    <name type="scientific">Inquilinus ginsengisoli</name>
    <dbReference type="NCBI Taxonomy" id="363840"/>
    <lineage>
        <taxon>Bacteria</taxon>
        <taxon>Pseudomonadati</taxon>
        <taxon>Pseudomonadota</taxon>
        <taxon>Alphaproteobacteria</taxon>
        <taxon>Rhodospirillales</taxon>
        <taxon>Rhodospirillaceae</taxon>
        <taxon>Inquilinus</taxon>
    </lineage>
</organism>
<gene>
    <name evidence="1" type="ORF">E9232_003962</name>
</gene>
<dbReference type="Proteomes" id="UP001262410">
    <property type="component" value="Unassembled WGS sequence"/>
</dbReference>
<evidence type="ECO:0000313" key="2">
    <source>
        <dbReference type="Proteomes" id="UP001262410"/>
    </source>
</evidence>
<reference evidence="1 2" key="1">
    <citation type="submission" date="2023-07" db="EMBL/GenBank/DDBJ databases">
        <title>Sorghum-associated microbial communities from plants grown in Nebraska, USA.</title>
        <authorList>
            <person name="Schachtman D."/>
        </authorList>
    </citation>
    <scope>NUCLEOTIDE SEQUENCE [LARGE SCALE GENOMIC DNA]</scope>
    <source>
        <strain evidence="1 2">584</strain>
    </source>
</reference>
<proteinExistence type="predicted"/>
<accession>A0ABU1JT23</accession>
<dbReference type="RefSeq" id="WP_309796633.1">
    <property type="nucleotide sequence ID" value="NZ_JAVDPW010000007.1"/>
</dbReference>
<comment type="caution">
    <text evidence="1">The sequence shown here is derived from an EMBL/GenBank/DDBJ whole genome shotgun (WGS) entry which is preliminary data.</text>
</comment>
<name>A0ABU1JT23_9PROT</name>
<keyword evidence="2" id="KW-1185">Reference proteome</keyword>
<protein>
    <submittedName>
        <fullName evidence="1">Uncharacterized protein</fullName>
    </submittedName>
</protein>
<sequence>MNSLSELEQAVLRAIARQEPSIAEAIALQQDGMRILTRENTGAGFYATFEVLSGPPIIGAASPLGDVEAAVQGLAHGMGFLLWLKDGRLHQLEGYSYDESTSGLDFEHLNFGPIRPRPRQA</sequence>
<dbReference type="EMBL" id="JAVDPW010000007">
    <property type="protein sequence ID" value="MDR6291428.1"/>
    <property type="molecule type" value="Genomic_DNA"/>
</dbReference>